<dbReference type="AlphaFoldDB" id="A0A438DPS4"/>
<organism evidence="3 4">
    <name type="scientific">Vitis vinifera</name>
    <name type="common">Grape</name>
    <dbReference type="NCBI Taxonomy" id="29760"/>
    <lineage>
        <taxon>Eukaryota</taxon>
        <taxon>Viridiplantae</taxon>
        <taxon>Streptophyta</taxon>
        <taxon>Embryophyta</taxon>
        <taxon>Tracheophyta</taxon>
        <taxon>Spermatophyta</taxon>
        <taxon>Magnoliopsida</taxon>
        <taxon>eudicotyledons</taxon>
        <taxon>Gunneridae</taxon>
        <taxon>Pentapetalae</taxon>
        <taxon>rosids</taxon>
        <taxon>Vitales</taxon>
        <taxon>Vitaceae</taxon>
        <taxon>Viteae</taxon>
        <taxon>Vitis</taxon>
    </lineage>
</organism>
<protein>
    <submittedName>
        <fullName evidence="3">Putative choline kinase 1</fullName>
    </submittedName>
</protein>
<dbReference type="EMBL" id="QGNW01001539">
    <property type="protein sequence ID" value="RVW37409.1"/>
    <property type="molecule type" value="Genomic_DNA"/>
</dbReference>
<dbReference type="SUPFAM" id="SSF56112">
    <property type="entry name" value="Protein kinase-like (PK-like)"/>
    <property type="match status" value="2"/>
</dbReference>
<feature type="transmembrane region" description="Helical" evidence="2">
    <location>
        <begin position="429"/>
        <end position="453"/>
    </location>
</feature>
<dbReference type="Gene3D" id="3.90.1200.10">
    <property type="match status" value="1"/>
</dbReference>
<keyword evidence="2" id="KW-0812">Transmembrane</keyword>
<sequence>MTVKNNGLSKGCVSEELRKLLTSLASSWGDVVDDPKKLRVIPLKGAMTNEIYQINWPIEAGTRSVLVRVYGEGVEVFFDRDDEIRTFECMSEHGHGPRLLGRFADGRVEEFIHAKGMIESLGLTGVNFECMSEHGHGTRLLGRFADGRVEKFIHAKGMIESLGLTGVFFQFLDNKSLWDSKLLRIFLRPVSLPGHSYKTLSAADLRDPEISALVAAKLREFHRLEMPGPKNVFLWDRMRNWVGEAKRLSSPKDAKEFCLDTLEEEISMLQKEFSQDHQDIGFCHNDLQYGNIMIDEKTRAITIIDYEYASYNPVAYDLANHFCEMVANYHTDTPHILDYSKYPDQEERHRFIRTYLSSAGNQPSDSEVEKLACDAEKYTLANHLFWGIWGIISGHVNTIEFNYMEYARQRFQQYWLRKPCFWVPRKLDLIVSSMILLYLPCEVVILFIGTGLCKFM</sequence>
<name>A0A438DPS4_VITVI</name>
<keyword evidence="2" id="KW-0472">Membrane</keyword>
<evidence type="ECO:0000256" key="1">
    <source>
        <dbReference type="ARBA" id="ARBA00038211"/>
    </source>
</evidence>
<keyword evidence="2" id="KW-1133">Transmembrane helix</keyword>
<dbReference type="GO" id="GO:0016301">
    <property type="term" value="F:kinase activity"/>
    <property type="evidence" value="ECO:0007669"/>
    <property type="project" value="UniProtKB-KW"/>
</dbReference>
<evidence type="ECO:0000256" key="2">
    <source>
        <dbReference type="SAM" id="Phobius"/>
    </source>
</evidence>
<dbReference type="Proteomes" id="UP000288805">
    <property type="component" value="Unassembled WGS sequence"/>
</dbReference>
<keyword evidence="3" id="KW-0418">Kinase</keyword>
<accession>A0A438DPS4</accession>
<dbReference type="Pfam" id="PF01633">
    <property type="entry name" value="Choline_kinase"/>
    <property type="match status" value="2"/>
</dbReference>
<dbReference type="PANTHER" id="PTHR22603:SF93">
    <property type="entry name" value="RE24176P"/>
    <property type="match status" value="1"/>
</dbReference>
<evidence type="ECO:0000313" key="3">
    <source>
        <dbReference type="EMBL" id="RVW37409.1"/>
    </source>
</evidence>
<comment type="caution">
    <text evidence="3">The sequence shown here is derived from an EMBL/GenBank/DDBJ whole genome shotgun (WGS) entry which is preliminary data.</text>
</comment>
<dbReference type="PANTHER" id="PTHR22603">
    <property type="entry name" value="CHOLINE/ETHANOALAMINE KINASE"/>
    <property type="match status" value="1"/>
</dbReference>
<dbReference type="InterPro" id="IPR011009">
    <property type="entry name" value="Kinase-like_dom_sf"/>
</dbReference>
<dbReference type="CDD" id="cd05157">
    <property type="entry name" value="ETNK_euk"/>
    <property type="match status" value="1"/>
</dbReference>
<comment type="similarity">
    <text evidence="1">Belongs to the choline/ethanolamine kinase family.</text>
</comment>
<proteinExistence type="inferred from homology"/>
<gene>
    <name evidence="3" type="primary">CK1_1</name>
    <name evidence="3" type="ORF">CK203_081656</name>
</gene>
<keyword evidence="3" id="KW-0808">Transferase</keyword>
<reference evidence="3 4" key="1">
    <citation type="journal article" date="2018" name="PLoS Genet.">
        <title>Population sequencing reveals clonal diversity and ancestral inbreeding in the grapevine cultivar Chardonnay.</title>
        <authorList>
            <person name="Roach M.J."/>
            <person name="Johnson D.L."/>
            <person name="Bohlmann J."/>
            <person name="van Vuuren H.J."/>
            <person name="Jones S.J."/>
            <person name="Pretorius I.S."/>
            <person name="Schmidt S.A."/>
            <person name="Borneman A.R."/>
        </authorList>
    </citation>
    <scope>NUCLEOTIDE SEQUENCE [LARGE SCALE GENOMIC DNA]</scope>
    <source>
        <strain evidence="4">cv. Chardonnay</strain>
        <tissue evidence="3">Leaf</tissue>
    </source>
</reference>
<dbReference type="Gene3D" id="3.30.200.20">
    <property type="entry name" value="Phosphorylase Kinase, domain 1"/>
    <property type="match status" value="1"/>
</dbReference>
<evidence type="ECO:0000313" key="4">
    <source>
        <dbReference type="Proteomes" id="UP000288805"/>
    </source>
</evidence>